<dbReference type="GO" id="GO:0016705">
    <property type="term" value="F:oxidoreductase activity, acting on paired donors, with incorporation or reduction of molecular oxygen"/>
    <property type="evidence" value="ECO:0007669"/>
    <property type="project" value="InterPro"/>
</dbReference>
<dbReference type="EMBL" id="JAHHHD010000001">
    <property type="protein sequence ID" value="MBW4657396.1"/>
    <property type="molecule type" value="Genomic_DNA"/>
</dbReference>
<keyword evidence="3" id="KW-0285">Flavoprotein</keyword>
<dbReference type="InterPro" id="IPR051205">
    <property type="entry name" value="UbiH/COQ6_monooxygenase"/>
</dbReference>
<dbReference type="Pfam" id="PF01494">
    <property type="entry name" value="FAD_binding_3"/>
    <property type="match status" value="1"/>
</dbReference>
<proteinExistence type="inferred from homology"/>
<organism evidence="8 9">
    <name type="scientific">Drouetiella hepatica Uher 2000/2452</name>
    <dbReference type="NCBI Taxonomy" id="904376"/>
    <lineage>
        <taxon>Bacteria</taxon>
        <taxon>Bacillati</taxon>
        <taxon>Cyanobacteriota</taxon>
        <taxon>Cyanophyceae</taxon>
        <taxon>Oculatellales</taxon>
        <taxon>Oculatellaceae</taxon>
        <taxon>Drouetiella</taxon>
    </lineage>
</organism>
<sequence>MALAQHPSTPHSSLPISPLDFDIAIAGAGIVGLTLACALKDAGLRVAIIEAKPREAGLSQRRAYAITLMSGRIFQGLGVWEQILPHITTFNQIRMADADYSTIVNLKPEDLGTKSLGYVGEHCVLVQALLDKLEGADITWLCPAELVQVDYQADVVALTLAIAGETQTVHTRLLVAADGARSPIRTAAGITTHGWQYWQSCVTAVLRPEKSHENIAREHFWESGPFATLPLPDNRCQIVLTAPHAEAQQLLESSESEFLAELNRRYEGQLGKLELLSPRILFPVQLMQSDRYTQPRLALIGDAAHCCHPVGGQGLNMGIRDAAALAQVLEAAYQRGEDIGKISVLKRYDRWRKLENLAILGFTDLLDRIFSNRWLPLVVIRRLGLRVMQVARPVKFLALWLMTGAAGRHPNLSKR</sequence>
<evidence type="ECO:0000259" key="7">
    <source>
        <dbReference type="Pfam" id="PF01494"/>
    </source>
</evidence>
<dbReference type="InterPro" id="IPR036188">
    <property type="entry name" value="FAD/NAD-bd_sf"/>
</dbReference>
<dbReference type="PANTHER" id="PTHR43876">
    <property type="entry name" value="UBIQUINONE BIOSYNTHESIS MONOOXYGENASE COQ6, MITOCHONDRIAL"/>
    <property type="match status" value="1"/>
</dbReference>
<dbReference type="PRINTS" id="PR00420">
    <property type="entry name" value="RNGMNOXGNASE"/>
</dbReference>
<dbReference type="InterPro" id="IPR010971">
    <property type="entry name" value="UbiH/COQ6"/>
</dbReference>
<reference evidence="8" key="1">
    <citation type="submission" date="2021-05" db="EMBL/GenBank/DDBJ databases">
        <authorList>
            <person name="Pietrasiak N."/>
            <person name="Ward R."/>
            <person name="Stajich J.E."/>
            <person name="Kurbessoian T."/>
        </authorList>
    </citation>
    <scope>NUCLEOTIDE SEQUENCE</scope>
    <source>
        <strain evidence="8">UHER 2000/2452</strain>
    </source>
</reference>
<comment type="caution">
    <text evidence="8">The sequence shown here is derived from an EMBL/GenBank/DDBJ whole genome shotgun (WGS) entry which is preliminary data.</text>
</comment>
<evidence type="ECO:0000256" key="2">
    <source>
        <dbReference type="ARBA" id="ARBA00005349"/>
    </source>
</evidence>
<name>A0A951UKC0_9CYAN</name>
<dbReference type="GO" id="GO:0071949">
    <property type="term" value="F:FAD binding"/>
    <property type="evidence" value="ECO:0007669"/>
    <property type="project" value="InterPro"/>
</dbReference>
<accession>A0A951UKC0</accession>
<dbReference type="GO" id="GO:0006744">
    <property type="term" value="P:ubiquinone biosynthetic process"/>
    <property type="evidence" value="ECO:0007669"/>
    <property type="project" value="InterPro"/>
</dbReference>
<dbReference type="Proteomes" id="UP000757435">
    <property type="component" value="Unassembled WGS sequence"/>
</dbReference>
<dbReference type="PANTHER" id="PTHR43876:SF7">
    <property type="entry name" value="UBIQUINONE BIOSYNTHESIS MONOOXYGENASE COQ6, MITOCHONDRIAL"/>
    <property type="match status" value="1"/>
</dbReference>
<evidence type="ECO:0000256" key="4">
    <source>
        <dbReference type="ARBA" id="ARBA00022827"/>
    </source>
</evidence>
<dbReference type="SUPFAM" id="SSF51905">
    <property type="entry name" value="FAD/NAD(P)-binding domain"/>
    <property type="match status" value="1"/>
</dbReference>
<evidence type="ECO:0000256" key="5">
    <source>
        <dbReference type="ARBA" id="ARBA00023002"/>
    </source>
</evidence>
<dbReference type="InterPro" id="IPR018168">
    <property type="entry name" value="Ubi_Hdrlase_CS"/>
</dbReference>
<dbReference type="Gene3D" id="3.50.50.60">
    <property type="entry name" value="FAD/NAD(P)-binding domain"/>
    <property type="match status" value="2"/>
</dbReference>
<evidence type="ECO:0000256" key="1">
    <source>
        <dbReference type="ARBA" id="ARBA00001974"/>
    </source>
</evidence>
<dbReference type="AlphaFoldDB" id="A0A951UKC0"/>
<dbReference type="NCBIfam" id="TIGR01988">
    <property type="entry name" value="Ubi-OHases"/>
    <property type="match status" value="1"/>
</dbReference>
<dbReference type="NCBIfam" id="NF005612">
    <property type="entry name" value="PRK07364.1"/>
    <property type="match status" value="1"/>
</dbReference>
<comment type="similarity">
    <text evidence="2">Belongs to the UbiH/COQ6 family.</text>
</comment>
<evidence type="ECO:0000313" key="9">
    <source>
        <dbReference type="Proteomes" id="UP000757435"/>
    </source>
</evidence>
<evidence type="ECO:0000313" key="8">
    <source>
        <dbReference type="EMBL" id="MBW4657396.1"/>
    </source>
</evidence>
<gene>
    <name evidence="8" type="ORF">KME15_01885</name>
</gene>
<dbReference type="FunFam" id="3.50.50.60:FF:000021">
    <property type="entry name" value="Ubiquinone biosynthesis monooxygenase COQ6"/>
    <property type="match status" value="1"/>
</dbReference>
<dbReference type="GO" id="GO:0004497">
    <property type="term" value="F:monooxygenase activity"/>
    <property type="evidence" value="ECO:0007669"/>
    <property type="project" value="UniProtKB-KW"/>
</dbReference>
<evidence type="ECO:0000256" key="6">
    <source>
        <dbReference type="ARBA" id="ARBA00023033"/>
    </source>
</evidence>
<dbReference type="GO" id="GO:0110142">
    <property type="term" value="C:ubiquinone biosynthesis complex"/>
    <property type="evidence" value="ECO:0007669"/>
    <property type="project" value="UniProtKB-ARBA"/>
</dbReference>
<protein>
    <submittedName>
        <fullName evidence="8">FAD-dependent hydroxylase</fullName>
    </submittedName>
</protein>
<keyword evidence="6" id="KW-0503">Monooxygenase</keyword>
<dbReference type="PROSITE" id="PS01304">
    <property type="entry name" value="UBIH"/>
    <property type="match status" value="1"/>
</dbReference>
<dbReference type="InterPro" id="IPR002938">
    <property type="entry name" value="FAD-bd"/>
</dbReference>
<keyword evidence="5" id="KW-0560">Oxidoreductase</keyword>
<comment type="cofactor">
    <cofactor evidence="1">
        <name>FAD</name>
        <dbReference type="ChEBI" id="CHEBI:57692"/>
    </cofactor>
</comment>
<evidence type="ECO:0000256" key="3">
    <source>
        <dbReference type="ARBA" id="ARBA00022630"/>
    </source>
</evidence>
<feature type="domain" description="FAD-binding" evidence="7">
    <location>
        <begin position="21"/>
        <end position="352"/>
    </location>
</feature>
<reference evidence="8" key="2">
    <citation type="journal article" date="2022" name="Microbiol. Resour. Announc.">
        <title>Metagenome Sequencing to Explore Phylogenomics of Terrestrial Cyanobacteria.</title>
        <authorList>
            <person name="Ward R.D."/>
            <person name="Stajich J.E."/>
            <person name="Johansen J.R."/>
            <person name="Huntemann M."/>
            <person name="Clum A."/>
            <person name="Foster B."/>
            <person name="Foster B."/>
            <person name="Roux S."/>
            <person name="Palaniappan K."/>
            <person name="Varghese N."/>
            <person name="Mukherjee S."/>
            <person name="Reddy T.B.K."/>
            <person name="Daum C."/>
            <person name="Copeland A."/>
            <person name="Chen I.A."/>
            <person name="Ivanova N.N."/>
            <person name="Kyrpides N.C."/>
            <person name="Shapiro N."/>
            <person name="Eloe-Fadrosh E.A."/>
            <person name="Pietrasiak N."/>
        </authorList>
    </citation>
    <scope>NUCLEOTIDE SEQUENCE</scope>
    <source>
        <strain evidence="8">UHER 2000/2452</strain>
    </source>
</reference>
<keyword evidence="4" id="KW-0274">FAD</keyword>